<reference evidence="1" key="1">
    <citation type="journal article" date="2020" name="Stud. Mycol.">
        <title>101 Dothideomycetes genomes: a test case for predicting lifestyles and emergence of pathogens.</title>
        <authorList>
            <person name="Haridas S."/>
            <person name="Albert R."/>
            <person name="Binder M."/>
            <person name="Bloem J."/>
            <person name="Labutti K."/>
            <person name="Salamov A."/>
            <person name="Andreopoulos B."/>
            <person name="Baker S."/>
            <person name="Barry K."/>
            <person name="Bills G."/>
            <person name="Bluhm B."/>
            <person name="Cannon C."/>
            <person name="Castanera R."/>
            <person name="Culley D."/>
            <person name="Daum C."/>
            <person name="Ezra D."/>
            <person name="Gonzalez J."/>
            <person name="Henrissat B."/>
            <person name="Kuo A."/>
            <person name="Liang C."/>
            <person name="Lipzen A."/>
            <person name="Lutzoni F."/>
            <person name="Magnuson J."/>
            <person name="Mondo S."/>
            <person name="Nolan M."/>
            <person name="Ohm R."/>
            <person name="Pangilinan J."/>
            <person name="Park H.-J."/>
            <person name="Ramirez L."/>
            <person name="Alfaro M."/>
            <person name="Sun H."/>
            <person name="Tritt A."/>
            <person name="Yoshinaga Y."/>
            <person name="Zwiers L.-H."/>
            <person name="Turgeon B."/>
            <person name="Goodwin S."/>
            <person name="Spatafora J."/>
            <person name="Crous P."/>
            <person name="Grigoriev I."/>
        </authorList>
    </citation>
    <scope>NUCLEOTIDE SEQUENCE</scope>
    <source>
        <strain evidence="1">CBS 627.86</strain>
    </source>
</reference>
<organism evidence="1 2">
    <name type="scientific">Lophiotrema nucula</name>
    <dbReference type="NCBI Taxonomy" id="690887"/>
    <lineage>
        <taxon>Eukaryota</taxon>
        <taxon>Fungi</taxon>
        <taxon>Dikarya</taxon>
        <taxon>Ascomycota</taxon>
        <taxon>Pezizomycotina</taxon>
        <taxon>Dothideomycetes</taxon>
        <taxon>Pleosporomycetidae</taxon>
        <taxon>Pleosporales</taxon>
        <taxon>Lophiotremataceae</taxon>
        <taxon>Lophiotrema</taxon>
    </lineage>
</organism>
<name>A0A6A5Z8V0_9PLEO</name>
<protein>
    <submittedName>
        <fullName evidence="1">Uncharacterized protein</fullName>
    </submittedName>
</protein>
<dbReference type="Proteomes" id="UP000799770">
    <property type="component" value="Unassembled WGS sequence"/>
</dbReference>
<accession>A0A6A5Z8V0</accession>
<evidence type="ECO:0000313" key="1">
    <source>
        <dbReference type="EMBL" id="KAF2114811.1"/>
    </source>
</evidence>
<dbReference type="AlphaFoldDB" id="A0A6A5Z8V0"/>
<keyword evidence="2" id="KW-1185">Reference proteome</keyword>
<evidence type="ECO:0000313" key="2">
    <source>
        <dbReference type="Proteomes" id="UP000799770"/>
    </source>
</evidence>
<proteinExistence type="predicted"/>
<dbReference type="EMBL" id="ML977324">
    <property type="protein sequence ID" value="KAF2114811.1"/>
    <property type="molecule type" value="Genomic_DNA"/>
</dbReference>
<gene>
    <name evidence="1" type="ORF">BDV96DRAFT_599988</name>
</gene>
<sequence>MSIPQPTNHFKVERQPAQEPLLEAEEMSLVSEPPILEILAVGLKDVEAEKWGGLQEQLTSDRSDFSRWLKVMPETASQNLIQQREGIRDQIKTQGESFWEKGNVQLKAIKQLYIAALNVWLASVADKEEEHARRREAMFAALNSREISISIHSHHDFQEQNTTETRRASLTMNGTTIKNLVLPPRKDITTYSPSTSFLVEYLADLVALVRFKKWQHVYVRLVSGFFREEIVLQYAKKATTGQRIVALYNELVNTVKDVDVKDAVRPSLIQVTTGRVQQEDDDGAKKEAEGNIELEARFSEGGTEEKLNELAIHILRAINAENTEAFDSSAFRFSILGRVTGDDDSEWERIWPLSEKEREPFKPYWWGSPDTTLQNNWLRLNFKYWTSFDFHPKQLFFQELVKPHSEDQKLLQQVAQIRSDLKFVGPGIAQSRQMRDEELLEVFGS</sequence>